<dbReference type="FunFam" id="3.30.160.60:FF:000125">
    <property type="entry name" value="Putative zinc finger protein 143"/>
    <property type="match status" value="1"/>
</dbReference>
<dbReference type="FunFam" id="3.30.160.60:FF:000032">
    <property type="entry name" value="Krueppel-like factor 4"/>
    <property type="match status" value="1"/>
</dbReference>
<dbReference type="PANTHER" id="PTHR23235:SF120">
    <property type="entry name" value="KRUPPEL-LIKE FACTOR 15"/>
    <property type="match status" value="1"/>
</dbReference>
<dbReference type="SUPFAM" id="SSF57667">
    <property type="entry name" value="beta-beta-alpha zinc fingers"/>
    <property type="match status" value="3"/>
</dbReference>
<dbReference type="GO" id="GO:0008270">
    <property type="term" value="F:zinc ion binding"/>
    <property type="evidence" value="ECO:0007669"/>
    <property type="project" value="UniProtKB-KW"/>
</dbReference>
<feature type="domain" description="C2H2-type" evidence="9">
    <location>
        <begin position="305"/>
        <end position="330"/>
    </location>
</feature>
<dbReference type="Proteomes" id="UP000726737">
    <property type="component" value="Unassembled WGS sequence"/>
</dbReference>
<evidence type="ECO:0000256" key="3">
    <source>
        <dbReference type="ARBA" id="ARBA00022771"/>
    </source>
</evidence>
<evidence type="ECO:0000256" key="8">
    <source>
        <dbReference type="SAM" id="MobiDB-lite"/>
    </source>
</evidence>
<sequence>MASAPLDNSLLKDLAGLTSIANNDSQAYPSPTLSPVTTFHSMMEPLNTNSRRRSSVKSLTGSANPPASPLDALVMALEATAEEMEGLLHAGLPSHQKPSCNEQEQEDDDPNATVPSSPTFFMKKTSAPDNAPSLHQLPTLMLPQPATAPHQPPPATLSASSVSVAHGQLTTSGLDLSTHPGQHSDSQTNSQRRMSISSQGSVSSVGSNSGRNKTFACTIGNCEKKFYQVAHLRIHERCHTGTRPFVCRFDGCERSFTQLGNLKTHERKHTGERPYKCQHPGCDKTFTQLGNLKTHERIHDEVKPFMCRLIGCGKTFSQFGNLKTHAAKMHPDMCISDEDLAVRTTTRSHPSAKINTHGAIRPSQGKGPKAVQVIAHFNPYQRRPIRPQKSEEARLMKEIRAMLQHEQRVRALTDGSEVSDEMDE</sequence>
<dbReference type="PROSITE" id="PS00028">
    <property type="entry name" value="ZINC_FINGER_C2H2_1"/>
    <property type="match status" value="4"/>
</dbReference>
<dbReference type="Pfam" id="PF00096">
    <property type="entry name" value="zf-C2H2"/>
    <property type="match status" value="3"/>
</dbReference>
<feature type="region of interest" description="Disordered" evidence="8">
    <location>
        <begin position="91"/>
        <end position="210"/>
    </location>
</feature>
<feature type="region of interest" description="Disordered" evidence="8">
    <location>
        <begin position="46"/>
        <end position="69"/>
    </location>
</feature>
<evidence type="ECO:0000256" key="7">
    <source>
        <dbReference type="PROSITE-ProRule" id="PRU00042"/>
    </source>
</evidence>
<feature type="compositionally biased region" description="Polar residues" evidence="8">
    <location>
        <begin position="56"/>
        <end position="65"/>
    </location>
</feature>
<dbReference type="PANTHER" id="PTHR23235">
    <property type="entry name" value="KRUEPPEL-LIKE TRANSCRIPTION FACTOR"/>
    <property type="match status" value="1"/>
</dbReference>
<gene>
    <name evidence="10" type="ORF">BG011_010237</name>
</gene>
<keyword evidence="2" id="KW-0677">Repeat</keyword>
<keyword evidence="1" id="KW-0479">Metal-binding</keyword>
<feature type="compositionally biased region" description="Low complexity" evidence="8">
    <location>
        <begin position="195"/>
        <end position="210"/>
    </location>
</feature>
<evidence type="ECO:0000259" key="9">
    <source>
        <dbReference type="PROSITE" id="PS50157"/>
    </source>
</evidence>
<evidence type="ECO:0000256" key="2">
    <source>
        <dbReference type="ARBA" id="ARBA00022737"/>
    </source>
</evidence>
<accession>A0A9P6PLP2</accession>
<evidence type="ECO:0000313" key="10">
    <source>
        <dbReference type="EMBL" id="KAG0248463.1"/>
    </source>
</evidence>
<dbReference type="GO" id="GO:0000981">
    <property type="term" value="F:DNA-binding transcription factor activity, RNA polymerase II-specific"/>
    <property type="evidence" value="ECO:0007669"/>
    <property type="project" value="TreeGrafter"/>
</dbReference>
<feature type="domain" description="C2H2-type" evidence="9">
    <location>
        <begin position="275"/>
        <end position="304"/>
    </location>
</feature>
<keyword evidence="3 7" id="KW-0863">Zinc-finger</keyword>
<evidence type="ECO:0000256" key="6">
    <source>
        <dbReference type="ARBA" id="ARBA00023163"/>
    </source>
</evidence>
<dbReference type="InterPro" id="IPR013087">
    <property type="entry name" value="Znf_C2H2_type"/>
</dbReference>
<comment type="caution">
    <text evidence="10">The sequence shown here is derived from an EMBL/GenBank/DDBJ whole genome shotgun (WGS) entry which is preliminary data.</text>
</comment>
<evidence type="ECO:0000256" key="5">
    <source>
        <dbReference type="ARBA" id="ARBA00023015"/>
    </source>
</evidence>
<organism evidence="10 11">
    <name type="scientific">Mortierella polycephala</name>
    <dbReference type="NCBI Taxonomy" id="41804"/>
    <lineage>
        <taxon>Eukaryota</taxon>
        <taxon>Fungi</taxon>
        <taxon>Fungi incertae sedis</taxon>
        <taxon>Mucoromycota</taxon>
        <taxon>Mortierellomycotina</taxon>
        <taxon>Mortierellomycetes</taxon>
        <taxon>Mortierellales</taxon>
        <taxon>Mortierellaceae</taxon>
        <taxon>Mortierella</taxon>
    </lineage>
</organism>
<feature type="domain" description="C2H2-type" evidence="9">
    <location>
        <begin position="245"/>
        <end position="274"/>
    </location>
</feature>
<dbReference type="PROSITE" id="PS50157">
    <property type="entry name" value="ZINC_FINGER_C2H2_2"/>
    <property type="match status" value="4"/>
</dbReference>
<keyword evidence="11" id="KW-1185">Reference proteome</keyword>
<dbReference type="OrthoDB" id="6077919at2759"/>
<feature type="domain" description="C2H2-type" evidence="9">
    <location>
        <begin position="215"/>
        <end position="244"/>
    </location>
</feature>
<feature type="compositionally biased region" description="Polar residues" evidence="8">
    <location>
        <begin position="157"/>
        <end position="194"/>
    </location>
</feature>
<dbReference type="Gene3D" id="3.30.160.60">
    <property type="entry name" value="Classic Zinc Finger"/>
    <property type="match status" value="4"/>
</dbReference>
<dbReference type="InterPro" id="IPR036236">
    <property type="entry name" value="Znf_C2H2_sf"/>
</dbReference>
<reference evidence="10" key="1">
    <citation type="journal article" date="2020" name="Fungal Divers.">
        <title>Resolving the Mortierellaceae phylogeny through synthesis of multi-gene phylogenetics and phylogenomics.</title>
        <authorList>
            <person name="Vandepol N."/>
            <person name="Liber J."/>
            <person name="Desiro A."/>
            <person name="Na H."/>
            <person name="Kennedy M."/>
            <person name="Barry K."/>
            <person name="Grigoriev I.V."/>
            <person name="Miller A.N."/>
            <person name="O'Donnell K."/>
            <person name="Stajich J.E."/>
            <person name="Bonito G."/>
        </authorList>
    </citation>
    <scope>NUCLEOTIDE SEQUENCE</scope>
    <source>
        <strain evidence="10">KOD948</strain>
    </source>
</reference>
<keyword evidence="5" id="KW-0805">Transcription regulation</keyword>
<dbReference type="SMART" id="SM00355">
    <property type="entry name" value="ZnF_C2H2"/>
    <property type="match status" value="4"/>
</dbReference>
<keyword evidence="4" id="KW-0862">Zinc</keyword>
<keyword evidence="6" id="KW-0804">Transcription</keyword>
<dbReference type="EMBL" id="JAAAJA010000989">
    <property type="protein sequence ID" value="KAG0248463.1"/>
    <property type="molecule type" value="Genomic_DNA"/>
</dbReference>
<dbReference type="AlphaFoldDB" id="A0A9P6PLP2"/>
<proteinExistence type="predicted"/>
<feature type="region of interest" description="Disordered" evidence="8">
    <location>
        <begin position="347"/>
        <end position="367"/>
    </location>
</feature>
<protein>
    <recommendedName>
        <fullName evidence="9">C2H2-type domain-containing protein</fullName>
    </recommendedName>
</protein>
<name>A0A9P6PLP2_9FUNG</name>
<evidence type="ECO:0000256" key="4">
    <source>
        <dbReference type="ARBA" id="ARBA00022833"/>
    </source>
</evidence>
<evidence type="ECO:0000313" key="11">
    <source>
        <dbReference type="Proteomes" id="UP000726737"/>
    </source>
</evidence>
<dbReference type="GO" id="GO:0000978">
    <property type="term" value="F:RNA polymerase II cis-regulatory region sequence-specific DNA binding"/>
    <property type="evidence" value="ECO:0007669"/>
    <property type="project" value="TreeGrafter"/>
</dbReference>
<evidence type="ECO:0000256" key="1">
    <source>
        <dbReference type="ARBA" id="ARBA00022723"/>
    </source>
</evidence>